<feature type="chain" id="PRO_5040731999" evidence="1">
    <location>
        <begin position="28"/>
        <end position="296"/>
    </location>
</feature>
<keyword evidence="3" id="KW-1185">Reference proteome</keyword>
<evidence type="ECO:0000313" key="3">
    <source>
        <dbReference type="Proteomes" id="UP000643207"/>
    </source>
</evidence>
<reference evidence="2 3" key="1">
    <citation type="submission" date="2021-01" db="EMBL/GenBank/DDBJ databases">
        <title>Piscinibacter sp. Jin2 Genome sequencing and assembly.</title>
        <authorList>
            <person name="Kim I."/>
        </authorList>
    </citation>
    <scope>NUCLEOTIDE SEQUENCE [LARGE SCALE GENOMIC DNA]</scope>
    <source>
        <strain evidence="2 3">Jin2</strain>
    </source>
</reference>
<organism evidence="2 3">
    <name type="scientific">Aquariibacter lacus</name>
    <dbReference type="NCBI Taxonomy" id="2801332"/>
    <lineage>
        <taxon>Bacteria</taxon>
        <taxon>Pseudomonadati</taxon>
        <taxon>Pseudomonadota</taxon>
        <taxon>Betaproteobacteria</taxon>
        <taxon>Burkholderiales</taxon>
        <taxon>Sphaerotilaceae</taxon>
        <taxon>Aquariibacter</taxon>
    </lineage>
</organism>
<dbReference type="Proteomes" id="UP000643207">
    <property type="component" value="Unassembled WGS sequence"/>
</dbReference>
<accession>A0A9X0XD58</accession>
<dbReference type="EMBL" id="JAERRA010000001">
    <property type="protein sequence ID" value="MBL0719725.1"/>
    <property type="molecule type" value="Genomic_DNA"/>
</dbReference>
<gene>
    <name evidence="2" type="ORF">JI742_07470</name>
</gene>
<dbReference type="AlphaFoldDB" id="A0A9X0XD58"/>
<feature type="signal peptide" evidence="1">
    <location>
        <begin position="1"/>
        <end position="27"/>
    </location>
</feature>
<keyword evidence="1" id="KW-0732">Signal</keyword>
<proteinExistence type="predicted"/>
<evidence type="ECO:0000256" key="1">
    <source>
        <dbReference type="SAM" id="SignalP"/>
    </source>
</evidence>
<protein>
    <submittedName>
        <fullName evidence="2">Calcium incorporation protein MxaA</fullName>
    </submittedName>
</protein>
<dbReference type="RefSeq" id="WP_201825175.1">
    <property type="nucleotide sequence ID" value="NZ_JAERRA010000001.1"/>
</dbReference>
<sequence>MRRALPAGLLTLGLALSLGGLPTAAPAQTPPAQRVQAAQVMQPRAFGHVLGDVLTQRVRLGQGAEALAPKALPEAGRVGLWLDRRAPAVERDAQGVQWLRIDYQVINAPPSLGMIRLPALSLPTTAGPTLAVPAWPVSLGPLSPAEGSELPALQPDRLVALRDTAAPRQALQAALAALAAVLLAWLGWWTLQQWREAQTLPFARASARLRRADGSRLDDWQALHEAINQSAGRVVHAASLARLVEERPAWKPLHAELEAFFAASNARFFGAASARPDPSLRALALALRQVEKQTAD</sequence>
<evidence type="ECO:0000313" key="2">
    <source>
        <dbReference type="EMBL" id="MBL0719725.1"/>
    </source>
</evidence>
<comment type="caution">
    <text evidence="2">The sequence shown here is derived from an EMBL/GenBank/DDBJ whole genome shotgun (WGS) entry which is preliminary data.</text>
</comment>
<name>A0A9X0XD58_9BURK</name>